<dbReference type="PANTHER" id="PTHR47691">
    <property type="entry name" value="REGULATOR-RELATED"/>
    <property type="match status" value="1"/>
</dbReference>
<dbReference type="SUPFAM" id="SSF48452">
    <property type="entry name" value="TPR-like"/>
    <property type="match status" value="2"/>
</dbReference>
<dbReference type="Proteomes" id="UP000245506">
    <property type="component" value="Unassembled WGS sequence"/>
</dbReference>
<dbReference type="SUPFAM" id="SSF52200">
    <property type="entry name" value="Toll/Interleukin receptor TIR domain"/>
    <property type="match status" value="1"/>
</dbReference>
<sequence length="1440" mass="162727">MSTDSRHVFLSHASQDDGFVRLLRKKLEDHRINVWADSRNLRGGDKLSPEIETAIRTASNFLVVISPNTINSDWVFDEIKIAEQVEKENPDYRAIPLMLPGIKPAALKRYFSEEPAGEIIETEVGKLDEQLPHIMAALGHRAPDHDLPKADEVENKPMAELLLELSEPCLTTDNNGAEKLSARAELTYIPHDISKEREVKSRPFRFTAPIGKKEQEEISWYLEQYLLWPVGSFRNRAEKTESQLAEWGQALFTTALGQDVCQQPLTAWQQARNEVERRFSVQVDASTLEHGQEAILKANEAASRLQSLPWELLHDDSYLSDGANPVRIRRRLPNYKQQVPSLTDLPIRILLLSPRPEEKGIGYIDHRASALPLVEAVEKLGDLVQLKILSPPTLAALEKELQSARDAKMPYHVLHFDGHGIYDKQHGLGALCFENPNDANKLEGRQNELVHADKLAKLLKDFSIPLVFLEACQTAQSEENPNASVAASLLEEGITSVVAMSHSVLVETAKRFVTKFYQALAKGQRVGAAMLAGQKELMRNTYRLPIQGAGDFHLQDWFVPILYQEQHDLQLFAWIPSEAAQKMQKQQRQTRLGRLPEPPEHSFIGRSRDLLKAERLLTHQSYVVIRGQGGAGKTTVAVELTRWLVKSRRFNRCAFVSVKEYTHDSAVVEILLQQLVNANYNLAAEYGGNVDQALQAIQRTLENERTLIVIDNMESLLADTTNKQAVLDMLARLPEAKLLFTTREALPEPFHHKAREIKLGELGLNDAKSLVMKVMNNEGLSLRHDDAGNTPQEVNDLVQSVGCHARALVLLARELAQRGVTATTENVREIMQDLERRYPEQRENSLFASVELSLRRLSPKIRKQIYGLSTFKGGGVIWAIGVVLELDRNETISILSKLVEVGLASSAGTDYYKFDPSFSFYLDTSIDKEQRYGFKRKCLAVTEKLFDFIYENFSKDTNLSYKLIHLDLLNILSMFDELANDFISGTCDEDLFIDKLFRFEQLLMSLNYQEALGKVKEWQKLVNTLNDGSVSYSRERFFADQVKIERLQRQGALDLSLIESKALLNKIESSDFEATDKDFSIAHALLGRSLRHLSKLKEGEANIEKAIDYAEKAKAKELTALFYTDLGDCLRDGNSLQDAELAYKKSAFLCKEAGNFGGNLIANFQRGSALLDMKKLNEALEVYDLCWNLVNDLGEHQLAAPIWHQIGSVHSEIGNLDAAEQAYRKSLSINNKNPNKNGEAKTLHRLCKLYKLRNSLKESVDIGWKAADIYKEIADVWYEGGIRNSIANSLIKLERYDEARTDLVRAIECKKPYVHDAQIWNTWSALYDLEQTCGKTEAALLARKEATDAYLAYRRDGGENNSVAGCLVLEIGRLILNGNITDAQQLIEDTLIDDSWDEHKNFLQKLQAIVVGNRNLALVKDERFNYILEVELILLLEFLG</sequence>
<protein>
    <recommendedName>
        <fullName evidence="2">TIR domain-containing protein</fullName>
    </recommendedName>
</protein>
<feature type="domain" description="TIR" evidence="2">
    <location>
        <begin position="4"/>
        <end position="131"/>
    </location>
</feature>
<gene>
    <name evidence="3" type="ORF">DKT75_17310</name>
</gene>
<dbReference type="InterPro" id="IPR027417">
    <property type="entry name" value="P-loop_NTPase"/>
</dbReference>
<evidence type="ECO:0000256" key="1">
    <source>
        <dbReference type="PROSITE-ProRule" id="PRU00339"/>
    </source>
</evidence>
<dbReference type="InterPro" id="IPR002182">
    <property type="entry name" value="NB-ARC"/>
</dbReference>
<evidence type="ECO:0000313" key="4">
    <source>
        <dbReference type="Proteomes" id="UP000245506"/>
    </source>
</evidence>
<dbReference type="PROSITE" id="PS50005">
    <property type="entry name" value="TPR"/>
    <property type="match status" value="1"/>
</dbReference>
<keyword evidence="4" id="KW-1185">Reference proteome</keyword>
<dbReference type="Pfam" id="PF12770">
    <property type="entry name" value="CHAT"/>
    <property type="match status" value="1"/>
</dbReference>
<dbReference type="Gene3D" id="1.25.40.10">
    <property type="entry name" value="Tetratricopeptide repeat domain"/>
    <property type="match status" value="2"/>
</dbReference>
<organism evidence="3 4">
    <name type="scientific">Leucothrix arctica</name>
    <dbReference type="NCBI Taxonomy" id="1481894"/>
    <lineage>
        <taxon>Bacteria</taxon>
        <taxon>Pseudomonadati</taxon>
        <taxon>Pseudomonadota</taxon>
        <taxon>Gammaproteobacteria</taxon>
        <taxon>Thiotrichales</taxon>
        <taxon>Thiotrichaceae</taxon>
        <taxon>Leucothrix</taxon>
    </lineage>
</organism>
<dbReference type="Gene3D" id="3.40.50.300">
    <property type="entry name" value="P-loop containing nucleotide triphosphate hydrolases"/>
    <property type="match status" value="1"/>
</dbReference>
<dbReference type="GO" id="GO:0007165">
    <property type="term" value="P:signal transduction"/>
    <property type="evidence" value="ECO:0007669"/>
    <property type="project" value="InterPro"/>
</dbReference>
<dbReference type="RefSeq" id="WP_109825131.1">
    <property type="nucleotide sequence ID" value="NZ_QGKL01000042.1"/>
</dbReference>
<dbReference type="Pfam" id="PF00931">
    <property type="entry name" value="NB-ARC"/>
    <property type="match status" value="1"/>
</dbReference>
<dbReference type="InterPro" id="IPR011990">
    <property type="entry name" value="TPR-like_helical_dom_sf"/>
</dbReference>
<dbReference type="Gene3D" id="3.40.50.10140">
    <property type="entry name" value="Toll/interleukin-1 receptor homology (TIR) domain"/>
    <property type="match status" value="1"/>
</dbReference>
<dbReference type="InterPro" id="IPR019734">
    <property type="entry name" value="TPR_rpt"/>
</dbReference>
<reference evidence="3 4" key="1">
    <citation type="submission" date="2018-05" db="EMBL/GenBank/DDBJ databases">
        <title>Leucothrix arctica sp. nov., isolated from Arctic seawater.</title>
        <authorList>
            <person name="Choi A."/>
            <person name="Baek K."/>
        </authorList>
    </citation>
    <scope>NUCLEOTIDE SEQUENCE [LARGE SCALE GENOMIC DNA]</scope>
    <source>
        <strain evidence="3 4">IMCC9719</strain>
    </source>
</reference>
<feature type="repeat" description="TPR" evidence="1">
    <location>
        <begin position="1200"/>
        <end position="1233"/>
    </location>
</feature>
<dbReference type="SMART" id="SM00028">
    <property type="entry name" value="TPR"/>
    <property type="match status" value="6"/>
</dbReference>
<evidence type="ECO:0000313" key="3">
    <source>
        <dbReference type="EMBL" id="PWQ93393.1"/>
    </source>
</evidence>
<accession>A0A317C7P5</accession>
<dbReference type="PANTHER" id="PTHR47691:SF3">
    <property type="entry name" value="HTH-TYPE TRANSCRIPTIONAL REGULATOR RV0890C-RELATED"/>
    <property type="match status" value="1"/>
</dbReference>
<dbReference type="GO" id="GO:0043531">
    <property type="term" value="F:ADP binding"/>
    <property type="evidence" value="ECO:0007669"/>
    <property type="project" value="InterPro"/>
</dbReference>
<comment type="caution">
    <text evidence="3">The sequence shown here is derived from an EMBL/GenBank/DDBJ whole genome shotgun (WGS) entry which is preliminary data.</text>
</comment>
<dbReference type="InterPro" id="IPR024983">
    <property type="entry name" value="CHAT_dom"/>
</dbReference>
<dbReference type="InterPro" id="IPR035897">
    <property type="entry name" value="Toll_tir_struct_dom_sf"/>
</dbReference>
<name>A0A317C7P5_9GAMM</name>
<dbReference type="SUPFAM" id="SSF52540">
    <property type="entry name" value="P-loop containing nucleoside triphosphate hydrolases"/>
    <property type="match status" value="1"/>
</dbReference>
<dbReference type="InterPro" id="IPR000157">
    <property type="entry name" value="TIR_dom"/>
</dbReference>
<keyword evidence="1" id="KW-0802">TPR repeat</keyword>
<dbReference type="EMBL" id="QGKL01000042">
    <property type="protein sequence ID" value="PWQ93393.1"/>
    <property type="molecule type" value="Genomic_DNA"/>
</dbReference>
<dbReference type="OrthoDB" id="5618688at2"/>
<dbReference type="Pfam" id="PF13676">
    <property type="entry name" value="TIR_2"/>
    <property type="match status" value="1"/>
</dbReference>
<dbReference type="SMART" id="SM00255">
    <property type="entry name" value="TIR"/>
    <property type="match status" value="1"/>
</dbReference>
<evidence type="ECO:0000259" key="2">
    <source>
        <dbReference type="PROSITE" id="PS50104"/>
    </source>
</evidence>
<dbReference type="Pfam" id="PF13424">
    <property type="entry name" value="TPR_12"/>
    <property type="match status" value="1"/>
</dbReference>
<proteinExistence type="predicted"/>
<dbReference type="PROSITE" id="PS50104">
    <property type="entry name" value="TIR"/>
    <property type="match status" value="1"/>
</dbReference>